<dbReference type="GO" id="GO:0005125">
    <property type="term" value="F:cytokine activity"/>
    <property type="evidence" value="ECO:0007669"/>
    <property type="project" value="TreeGrafter"/>
</dbReference>
<comment type="function">
    <text evidence="9">Ligand for members of the frizzled family of seven transmembrane receptors.</text>
</comment>
<evidence type="ECO:0000256" key="10">
    <source>
        <dbReference type="SAM" id="SignalP"/>
    </source>
</evidence>
<dbReference type="OMA" id="EAWKWGG"/>
<evidence type="ECO:0000256" key="6">
    <source>
        <dbReference type="ARBA" id="ARBA00022687"/>
    </source>
</evidence>
<dbReference type="GO" id="GO:0005615">
    <property type="term" value="C:extracellular space"/>
    <property type="evidence" value="ECO:0007669"/>
    <property type="project" value="TreeGrafter"/>
</dbReference>
<reference evidence="12" key="1">
    <citation type="submission" date="2025-08" db="UniProtKB">
        <authorList>
            <consortium name="RefSeq"/>
        </authorList>
    </citation>
    <scope>IDENTIFICATION</scope>
</reference>
<keyword evidence="6 9" id="KW-0879">Wnt signaling pathway</keyword>
<evidence type="ECO:0000256" key="3">
    <source>
        <dbReference type="ARBA" id="ARBA00022473"/>
    </source>
</evidence>
<comment type="similarity">
    <text evidence="2 9">Belongs to the Wnt family.</text>
</comment>
<dbReference type="PROSITE" id="PS00246">
    <property type="entry name" value="WNT1"/>
    <property type="match status" value="1"/>
</dbReference>
<keyword evidence="3 9" id="KW-0217">Developmental protein</keyword>
<evidence type="ECO:0000256" key="4">
    <source>
        <dbReference type="ARBA" id="ARBA00022525"/>
    </source>
</evidence>
<dbReference type="GO" id="GO:0030182">
    <property type="term" value="P:neuron differentiation"/>
    <property type="evidence" value="ECO:0007669"/>
    <property type="project" value="TreeGrafter"/>
</dbReference>
<keyword evidence="4" id="KW-0964">Secreted</keyword>
<keyword evidence="7" id="KW-1015">Disulfide bond</keyword>
<dbReference type="GO" id="GO:0060070">
    <property type="term" value="P:canonical Wnt signaling pathway"/>
    <property type="evidence" value="ECO:0007669"/>
    <property type="project" value="TreeGrafter"/>
</dbReference>
<dbReference type="SMART" id="SM00097">
    <property type="entry name" value="WNT1"/>
    <property type="match status" value="1"/>
</dbReference>
<protein>
    <recommendedName>
        <fullName evidence="9">Protein Wnt</fullName>
    </recommendedName>
</protein>
<dbReference type="PRINTS" id="PR01349">
    <property type="entry name" value="WNTPROTEIN"/>
</dbReference>
<name>A0A9W2Z4U9_BIOGL</name>
<keyword evidence="10" id="KW-0732">Signal</keyword>
<evidence type="ECO:0000256" key="5">
    <source>
        <dbReference type="ARBA" id="ARBA00022530"/>
    </source>
</evidence>
<feature type="chain" id="PRO_5040777395" description="Protein Wnt" evidence="10">
    <location>
        <begin position="25"/>
        <end position="379"/>
    </location>
</feature>
<gene>
    <name evidence="12" type="primary">LOC106078692</name>
</gene>
<dbReference type="GO" id="GO:0045165">
    <property type="term" value="P:cell fate commitment"/>
    <property type="evidence" value="ECO:0007669"/>
    <property type="project" value="TreeGrafter"/>
</dbReference>
<dbReference type="Proteomes" id="UP001165740">
    <property type="component" value="Chromosome 16"/>
</dbReference>
<dbReference type="PANTHER" id="PTHR12027">
    <property type="entry name" value="WNT RELATED"/>
    <property type="match status" value="1"/>
</dbReference>
<dbReference type="InterPro" id="IPR005817">
    <property type="entry name" value="Wnt"/>
</dbReference>
<dbReference type="Pfam" id="PF00110">
    <property type="entry name" value="wnt"/>
    <property type="match status" value="1"/>
</dbReference>
<comment type="subcellular location">
    <subcellularLocation>
        <location evidence="1 9">Secreted</location>
        <location evidence="1 9">Extracellular space</location>
        <location evidence="1 9">Extracellular matrix</location>
    </subcellularLocation>
</comment>
<dbReference type="InterPro" id="IPR018161">
    <property type="entry name" value="Wnt_CS"/>
</dbReference>
<evidence type="ECO:0000313" key="11">
    <source>
        <dbReference type="Proteomes" id="UP001165740"/>
    </source>
</evidence>
<keyword evidence="8" id="KW-0449">Lipoprotein</keyword>
<dbReference type="PANTHER" id="PTHR12027:SF97">
    <property type="entry name" value="PROTEIN WNT-4"/>
    <property type="match status" value="1"/>
</dbReference>
<evidence type="ECO:0000256" key="7">
    <source>
        <dbReference type="ARBA" id="ARBA00023157"/>
    </source>
</evidence>
<dbReference type="GO" id="GO:0005109">
    <property type="term" value="F:frizzled binding"/>
    <property type="evidence" value="ECO:0007669"/>
    <property type="project" value="TreeGrafter"/>
</dbReference>
<evidence type="ECO:0000256" key="8">
    <source>
        <dbReference type="ARBA" id="ARBA00023288"/>
    </source>
</evidence>
<dbReference type="OrthoDB" id="5945655at2759"/>
<evidence type="ECO:0000256" key="2">
    <source>
        <dbReference type="ARBA" id="ARBA00005683"/>
    </source>
</evidence>
<accession>A0A9W2Z4U9</accession>
<proteinExistence type="inferred from homology"/>
<sequence length="379" mass="42919">MRCRSTSLVLQLSTLFLLVGLTRAFYGLTARETYLTLNPNYQERMSDIKKITHEDYCNSLGLHRKQKRVCRKGKGVAEMLVRATRLAALECQHQFQQERWNCSLGSYRKNLLEKGFKETAFLFAISSAGLVHEVSRSCAQGILDRCTCDETEHLENRETWLWGGCGDNIKFGLKFTRKFLRRFSNNDKDIRAKVDDHNTEAGIKTVKDLVNTTCKCHGVSGSCTVKTCWLRLSPFKTVGNVLKAKYERSAKVIHVTNQATGVALLKKQLQSFPEEAAVLPVPSKQSHLGDNIANDTAPLRKSDLTYIEDSPSFCRETRYSPGTVGRSCIKGENCDSICCGRGHNVQKKKFKRACRCEVIWCCVVKCKECPDEQELYLCK</sequence>
<dbReference type="InterPro" id="IPR043158">
    <property type="entry name" value="Wnt_C"/>
</dbReference>
<dbReference type="RefSeq" id="XP_055869953.1">
    <property type="nucleotide sequence ID" value="XM_056013978.1"/>
</dbReference>
<evidence type="ECO:0000256" key="1">
    <source>
        <dbReference type="ARBA" id="ARBA00004498"/>
    </source>
</evidence>
<keyword evidence="5" id="KW-0272">Extracellular matrix</keyword>
<evidence type="ECO:0000313" key="12">
    <source>
        <dbReference type="RefSeq" id="XP_055869953.1"/>
    </source>
</evidence>
<feature type="signal peptide" evidence="10">
    <location>
        <begin position="1"/>
        <end position="24"/>
    </location>
</feature>
<dbReference type="AlphaFoldDB" id="A0A9W2Z4U9"/>
<dbReference type="Gene3D" id="3.30.2460.20">
    <property type="match status" value="1"/>
</dbReference>
<dbReference type="CDD" id="cd19341">
    <property type="entry name" value="Wnt_Wnt9"/>
    <property type="match status" value="1"/>
</dbReference>
<dbReference type="GeneID" id="106078692"/>
<evidence type="ECO:0000256" key="9">
    <source>
        <dbReference type="RuleBase" id="RU003500"/>
    </source>
</evidence>
<keyword evidence="11" id="KW-1185">Reference proteome</keyword>
<organism evidence="11 12">
    <name type="scientific">Biomphalaria glabrata</name>
    <name type="common">Bloodfluke planorb</name>
    <name type="synonym">Freshwater snail</name>
    <dbReference type="NCBI Taxonomy" id="6526"/>
    <lineage>
        <taxon>Eukaryota</taxon>
        <taxon>Metazoa</taxon>
        <taxon>Spiralia</taxon>
        <taxon>Lophotrochozoa</taxon>
        <taxon>Mollusca</taxon>
        <taxon>Gastropoda</taxon>
        <taxon>Heterobranchia</taxon>
        <taxon>Euthyneura</taxon>
        <taxon>Panpulmonata</taxon>
        <taxon>Hygrophila</taxon>
        <taxon>Lymnaeoidea</taxon>
        <taxon>Planorbidae</taxon>
        <taxon>Biomphalaria</taxon>
    </lineage>
</organism>